<organism evidence="3 4">
    <name type="scientific">Haemonchus contortus</name>
    <name type="common">Barber pole worm</name>
    <dbReference type="NCBI Taxonomy" id="6289"/>
    <lineage>
        <taxon>Eukaryota</taxon>
        <taxon>Metazoa</taxon>
        <taxon>Ecdysozoa</taxon>
        <taxon>Nematoda</taxon>
        <taxon>Chromadorea</taxon>
        <taxon>Rhabditida</taxon>
        <taxon>Rhabditina</taxon>
        <taxon>Rhabditomorpha</taxon>
        <taxon>Strongyloidea</taxon>
        <taxon>Trichostrongylidae</taxon>
        <taxon>Haemonchus</taxon>
    </lineage>
</organism>
<feature type="region of interest" description="Disordered" evidence="2">
    <location>
        <begin position="1"/>
        <end position="63"/>
    </location>
</feature>
<dbReference type="Proteomes" id="UP000025227">
    <property type="component" value="Unplaced"/>
</dbReference>
<dbReference type="OrthoDB" id="5812176at2759"/>
<name>A0A7I5E8T3_HAECO</name>
<proteinExistence type="predicted"/>
<evidence type="ECO:0000256" key="1">
    <source>
        <dbReference type="SAM" id="Coils"/>
    </source>
</evidence>
<dbReference type="AlphaFoldDB" id="A0A7I5E8T3"/>
<accession>A0A7I5E8T3</accession>
<feature type="coiled-coil region" evidence="1">
    <location>
        <begin position="291"/>
        <end position="363"/>
    </location>
</feature>
<dbReference type="OMA" id="PFHECEL"/>
<sequence length="366" mass="42186">LRLPEEFSHAPMNQKSSGRRHSKRWSTGSAGLSHKRRCCADSEDESPVEANSSNMKDRKKAPPFHESELKLLMRLYCDSYEEYHGRGRDSGKCGGMSDKKSLLRRFAKEVSNLGFYQRTEKQIEERLRADCKRVRKHERARIHEGQEAVLNSLPTYLHQLYECRKNKANGSGLFNLHEDDYDMKEDDTLAAWNKVEVVTPREGSPLGEHSSGEGAFMEMEDGINESIATSTTTPLARKLPRKLAKAMRSRESPSSSMDPRTVLYEEEIKLSMLRQQLALEELKLIVIKNDLARAQLERETIATERERFELERAKHEQYAEELKLFSIQQDLARAQLEKEIVALEREKLKLEREKKQCADQKAESSS</sequence>
<evidence type="ECO:0000313" key="3">
    <source>
        <dbReference type="Proteomes" id="UP000025227"/>
    </source>
</evidence>
<dbReference type="WBParaSite" id="HCON_00071980-00001">
    <property type="protein sequence ID" value="HCON_00071980-00001"/>
    <property type="gene ID" value="HCON_00071980"/>
</dbReference>
<evidence type="ECO:0000256" key="2">
    <source>
        <dbReference type="SAM" id="MobiDB-lite"/>
    </source>
</evidence>
<keyword evidence="1" id="KW-0175">Coiled coil</keyword>
<reference evidence="4" key="1">
    <citation type="submission" date="2020-12" db="UniProtKB">
        <authorList>
            <consortium name="WormBaseParasite"/>
        </authorList>
    </citation>
    <scope>IDENTIFICATION</scope>
    <source>
        <strain evidence="4">MHco3</strain>
    </source>
</reference>
<keyword evidence="3" id="KW-1185">Reference proteome</keyword>
<evidence type="ECO:0000313" key="4">
    <source>
        <dbReference type="WBParaSite" id="HCON_00071980-00001"/>
    </source>
</evidence>
<protein>
    <submittedName>
        <fullName evidence="4">Protein of centriole 5</fullName>
    </submittedName>
</protein>